<feature type="transmembrane region" description="Helical" evidence="2">
    <location>
        <begin position="55"/>
        <end position="73"/>
    </location>
</feature>
<keyword evidence="2" id="KW-0472">Membrane</keyword>
<keyword evidence="2" id="KW-1133">Transmembrane helix</keyword>
<dbReference type="Pfam" id="PF11669">
    <property type="entry name" value="WBP-1"/>
    <property type="match status" value="1"/>
</dbReference>
<name>V9KYV8_CALMI</name>
<dbReference type="EMBL" id="JW871103">
    <property type="protein sequence ID" value="AFP03621.1"/>
    <property type="molecule type" value="mRNA"/>
</dbReference>
<evidence type="ECO:0000313" key="3">
    <source>
        <dbReference type="EMBL" id="AFP03621.1"/>
    </source>
</evidence>
<feature type="compositionally biased region" description="Basic and acidic residues" evidence="1">
    <location>
        <begin position="176"/>
        <end position="207"/>
    </location>
</feature>
<dbReference type="InterPro" id="IPR051994">
    <property type="entry name" value="WW_domain-binding"/>
</dbReference>
<protein>
    <submittedName>
        <fullName evidence="3">Outcome predictor in acute leukemia 1-like protein</fullName>
    </submittedName>
</protein>
<evidence type="ECO:0000256" key="1">
    <source>
        <dbReference type="SAM" id="MobiDB-lite"/>
    </source>
</evidence>
<dbReference type="AlphaFoldDB" id="V9KYV8"/>
<dbReference type="PANTHER" id="PTHR16209">
    <property type="entry name" value="VESICULAR, OVEREXPRESSED IN CANCER, PROSURVIVAL PROTEIN 1"/>
    <property type="match status" value="1"/>
</dbReference>
<proteinExistence type="evidence at transcript level"/>
<keyword evidence="2" id="KW-0812">Transmembrane</keyword>
<dbReference type="PANTHER" id="PTHR16209:SF4">
    <property type="entry name" value="WW DOMAIN BINDING PROTEIN 1-LIKE"/>
    <property type="match status" value="1"/>
</dbReference>
<reference evidence="3" key="1">
    <citation type="journal article" date="2014" name="Nature">
        <title>Elephant shark genome provides unique insights into gnathostome evolution.</title>
        <authorList>
            <consortium name="International Elephant Shark Genome Sequencing Consortium"/>
            <person name="Venkatesh B."/>
            <person name="Lee A.P."/>
            <person name="Ravi V."/>
            <person name="Maurya A.K."/>
            <person name="Lian M.M."/>
            <person name="Swann J.B."/>
            <person name="Ohta Y."/>
            <person name="Flajnik M.F."/>
            <person name="Sutoh Y."/>
            <person name="Kasahara M."/>
            <person name="Hoon S."/>
            <person name="Gangu V."/>
            <person name="Roy S.W."/>
            <person name="Irimia M."/>
            <person name="Korzh V."/>
            <person name="Kondrychyn I."/>
            <person name="Lim Z.W."/>
            <person name="Tay B.H."/>
            <person name="Tohari S."/>
            <person name="Kong K.W."/>
            <person name="Ho S."/>
            <person name="Lorente-Galdos B."/>
            <person name="Quilez J."/>
            <person name="Marques-Bonet T."/>
            <person name="Raney B.J."/>
            <person name="Ingham P.W."/>
            <person name="Tay A."/>
            <person name="Hillier L.W."/>
            <person name="Minx P."/>
            <person name="Boehm T."/>
            <person name="Wilson R.K."/>
            <person name="Brenner S."/>
            <person name="Warren W.C."/>
        </authorList>
    </citation>
    <scope>NUCLEOTIDE SEQUENCE</scope>
    <source>
        <tissue evidence="3">Kidney</tissue>
    </source>
</reference>
<feature type="region of interest" description="Disordered" evidence="1">
    <location>
        <begin position="263"/>
        <end position="314"/>
    </location>
</feature>
<accession>V9KYV8</accession>
<feature type="region of interest" description="Disordered" evidence="1">
    <location>
        <begin position="131"/>
        <end position="222"/>
    </location>
</feature>
<sequence>MFLLPRLVPVNPARGPPTQPEESDGCMGGNNQSYHCDTGYCCGDSKCCSYYYELWWFWLVWTIIIILSCCCVCHHRRAKLRLQQQQRQHEINLIAYQGARNYTLLPLYLRFLPSYLLPAYEEVVNRPVTPPPPYSTVHQQPVPSPDPEATRSPSQIHPALAESEGGSDYPVSVEGEELRGDTMDEKVQERPPTPPERRNLDMKELERSSTPPPPGRHRRFTGDSGIEVCVCNREGSKDEALDGLTDGGLEFCDSCCLCEQFPPEEGVSSPPEQQQHQHQHSHSTDPGHETPVSLLLGTIQENELQQTRHSDLYN</sequence>
<dbReference type="InterPro" id="IPR021684">
    <property type="entry name" value="WBP1-like"/>
</dbReference>
<evidence type="ECO:0000256" key="2">
    <source>
        <dbReference type="SAM" id="Phobius"/>
    </source>
</evidence>
<organism evidence="3">
    <name type="scientific">Callorhinchus milii</name>
    <name type="common">Ghost shark</name>
    <dbReference type="NCBI Taxonomy" id="7868"/>
    <lineage>
        <taxon>Eukaryota</taxon>
        <taxon>Metazoa</taxon>
        <taxon>Chordata</taxon>
        <taxon>Craniata</taxon>
        <taxon>Vertebrata</taxon>
        <taxon>Chondrichthyes</taxon>
        <taxon>Holocephali</taxon>
        <taxon>Chimaeriformes</taxon>
        <taxon>Callorhinchidae</taxon>
        <taxon>Callorhinchus</taxon>
    </lineage>
</organism>